<evidence type="ECO:0000256" key="2">
    <source>
        <dbReference type="ARBA" id="ARBA00038334"/>
    </source>
</evidence>
<evidence type="ECO:0000313" key="6">
    <source>
        <dbReference type="Proteomes" id="UP000030693"/>
    </source>
</evidence>
<dbReference type="InterPro" id="IPR029058">
    <property type="entry name" value="AB_hydrolase_fold"/>
</dbReference>
<keyword evidence="1" id="KW-0378">Hydrolase</keyword>
<dbReference type="GO" id="GO:0016787">
    <property type="term" value="F:hydrolase activity"/>
    <property type="evidence" value="ECO:0007669"/>
    <property type="project" value="UniProtKB-KW"/>
</dbReference>
<dbReference type="AlphaFoldDB" id="A0A058Z415"/>
<keyword evidence="6" id="KW-1185">Reference proteome</keyword>
<reference evidence="5" key="1">
    <citation type="submission" date="2013-04" db="EMBL/GenBank/DDBJ databases">
        <title>The Genome Sequence of Fonticula alba ATCC 38817.</title>
        <authorList>
            <consortium name="The Broad Institute Genomics Platform"/>
            <person name="Russ C."/>
            <person name="Cuomo C."/>
            <person name="Burger G."/>
            <person name="Gray M.W."/>
            <person name="Holland P.W.H."/>
            <person name="King N."/>
            <person name="Lang F.B.F."/>
            <person name="Roger A.J."/>
            <person name="Ruiz-Trillo I."/>
            <person name="Brown M."/>
            <person name="Walker B."/>
            <person name="Young S."/>
            <person name="Zeng Q."/>
            <person name="Gargeya S."/>
            <person name="Fitzgerald M."/>
            <person name="Haas B."/>
            <person name="Abouelleil A."/>
            <person name="Allen A.W."/>
            <person name="Alvarado L."/>
            <person name="Arachchi H.M."/>
            <person name="Berlin A.M."/>
            <person name="Chapman S.B."/>
            <person name="Gainer-Dewar J."/>
            <person name="Goldberg J."/>
            <person name="Griggs A."/>
            <person name="Gujja S."/>
            <person name="Hansen M."/>
            <person name="Howarth C."/>
            <person name="Imamovic A."/>
            <person name="Ireland A."/>
            <person name="Larimer J."/>
            <person name="McCowan C."/>
            <person name="Murphy C."/>
            <person name="Pearson M."/>
            <person name="Poon T.W."/>
            <person name="Priest M."/>
            <person name="Roberts A."/>
            <person name="Saif S."/>
            <person name="Shea T."/>
            <person name="Sisk P."/>
            <person name="Sykes S."/>
            <person name="Wortman J."/>
            <person name="Nusbaum C."/>
            <person name="Birren B."/>
        </authorList>
    </citation>
    <scope>NUCLEOTIDE SEQUENCE [LARGE SCALE GENOMIC DNA]</scope>
    <source>
        <strain evidence="5">ATCC 38817</strain>
    </source>
</reference>
<gene>
    <name evidence="5" type="ORF">H696_04299</name>
</gene>
<keyword evidence="3" id="KW-0472">Membrane</keyword>
<dbReference type="PRINTS" id="PR00412">
    <property type="entry name" value="EPOXHYDRLASE"/>
</dbReference>
<feature type="domain" description="AB hydrolase-1" evidence="4">
    <location>
        <begin position="131"/>
        <end position="420"/>
    </location>
</feature>
<dbReference type="Proteomes" id="UP000030693">
    <property type="component" value="Unassembled WGS sequence"/>
</dbReference>
<comment type="similarity">
    <text evidence="2">Belongs to the AB hydrolase superfamily. Epoxide hydrolase family.</text>
</comment>
<dbReference type="SUPFAM" id="SSF53474">
    <property type="entry name" value="alpha/beta-Hydrolases"/>
    <property type="match status" value="1"/>
</dbReference>
<keyword evidence="3" id="KW-0812">Transmembrane</keyword>
<proteinExistence type="inferred from homology"/>
<dbReference type="OMA" id="YRWMVRS"/>
<evidence type="ECO:0000259" key="4">
    <source>
        <dbReference type="Pfam" id="PF00561"/>
    </source>
</evidence>
<dbReference type="EMBL" id="KB932207">
    <property type="protein sequence ID" value="KCV68881.1"/>
    <property type="molecule type" value="Genomic_DNA"/>
</dbReference>
<evidence type="ECO:0000256" key="3">
    <source>
        <dbReference type="SAM" id="Phobius"/>
    </source>
</evidence>
<dbReference type="eggNOG" id="KOG4178">
    <property type="taxonomic scope" value="Eukaryota"/>
</dbReference>
<dbReference type="InterPro" id="IPR000639">
    <property type="entry name" value="Epox_hydrolase-like"/>
</dbReference>
<organism evidence="5">
    <name type="scientific">Fonticula alba</name>
    <name type="common">Slime mold</name>
    <dbReference type="NCBI Taxonomy" id="691883"/>
    <lineage>
        <taxon>Eukaryota</taxon>
        <taxon>Rotosphaerida</taxon>
        <taxon>Fonticulaceae</taxon>
        <taxon>Fonticula</taxon>
    </lineage>
</organism>
<dbReference type="Gene3D" id="3.40.50.1820">
    <property type="entry name" value="alpha/beta hydrolase"/>
    <property type="match status" value="1"/>
</dbReference>
<evidence type="ECO:0000256" key="1">
    <source>
        <dbReference type="ARBA" id="ARBA00022801"/>
    </source>
</evidence>
<protein>
    <recommendedName>
        <fullName evidence="4">AB hydrolase-1 domain-containing protein</fullName>
    </recommendedName>
</protein>
<keyword evidence="3" id="KW-1133">Transmembrane helix</keyword>
<sequence length="436" mass="48565">MSVPSAFERRPTGVAPATLKTHPRKIVAGLVAAAVYLPLAGLAAAFLAGCIVYYAVFVLRSPREAFRRLFDPRYNVVTETDPSVAAVGRAAITGAGRPGDRHLRIEGSSGNILHMVVRGGQSPESRAPGAPWLLFVHGFPECWFSWDALMDQLSRQADEEGPDGAAARPALLASRGFTCVAIDLRGYHLSPSPTDGGFTAFRRIDLSRDLALAIATIQRRERLGPCCVVAHDWGGLVSWDTAYLRPDLVNRLVILNSPHPRRFQEILGSSDQLKRSFYILLFSIPYLPEALERLTNFTILNRMLHTFNPQTGQLDRPLPEDDLKVYRYVMSSSGTLTAALNYYRCQLWDMIFSPLVGPEVFGGVRLPGPEQKLQTKTMVVWGENDIALNIELSKGLDRFVEDVRVRYLPGCSHWVPFDKPVEVARHVREFLSDWPQ</sequence>
<dbReference type="InterPro" id="IPR000073">
    <property type="entry name" value="AB_hydrolase_1"/>
</dbReference>
<dbReference type="Pfam" id="PF00561">
    <property type="entry name" value="Abhydrolase_1"/>
    <property type="match status" value="1"/>
</dbReference>
<dbReference type="OrthoDB" id="408373at2759"/>
<accession>A0A058Z415</accession>
<name>A0A058Z415_FONAL</name>
<dbReference type="PANTHER" id="PTHR43329">
    <property type="entry name" value="EPOXIDE HYDROLASE"/>
    <property type="match status" value="1"/>
</dbReference>
<dbReference type="STRING" id="691883.A0A058Z415"/>
<dbReference type="RefSeq" id="XP_009496452.1">
    <property type="nucleotide sequence ID" value="XM_009498177.1"/>
</dbReference>
<feature type="transmembrane region" description="Helical" evidence="3">
    <location>
        <begin position="26"/>
        <end position="59"/>
    </location>
</feature>
<evidence type="ECO:0000313" key="5">
    <source>
        <dbReference type="EMBL" id="KCV68881.1"/>
    </source>
</evidence>
<dbReference type="GeneID" id="20529024"/>